<dbReference type="STRING" id="215637.A0A4P9ZU41"/>
<evidence type="ECO:0000313" key="2">
    <source>
        <dbReference type="Proteomes" id="UP000268162"/>
    </source>
</evidence>
<dbReference type="AlphaFoldDB" id="A0A4P9ZU41"/>
<accession>A0A4P9ZU41</accession>
<sequence>MLPNTDTSSVSSTRFRVITLAYGLQLALAHRDFPRATRILAALYSFGNAPNELLWKPAMMALRQNGSFKETEAFLERHIKMNEPIKAELVQELINYRLDRESPADVHQEKYDDSQVKSTPLLQGYMGTLLLANHDRSILEQSPAELTQPQFPDPLESLWYFPLAPPEENAFRSIFGLSQSNDPKDAINHFEKALLAQPLDFFLPTYLHALLRVGRKNEAKKVILDFCFEFPDNLNGHRLALSLLHADLITDRRAWVKLAQRYVELDPVSDWERVFIPLCSHYESLISAGYHAHLYDLIHLVVDRIEATQGEGEGVWLKLADIYYCCDRDMSSNLPTYSTDPNGPPHPLCPTGLKLLLCILNPAHHLLGHLFIRHLHQLDQFHMAVVCRTFRPFVTSAY</sequence>
<dbReference type="EMBL" id="ML002549">
    <property type="protein sequence ID" value="RKP37064.1"/>
    <property type="molecule type" value="Genomic_DNA"/>
</dbReference>
<proteinExistence type="predicted"/>
<name>A0A4P9ZU41_9FUNG</name>
<organism evidence="1 2">
    <name type="scientific">Dimargaris cristalligena</name>
    <dbReference type="NCBI Taxonomy" id="215637"/>
    <lineage>
        <taxon>Eukaryota</taxon>
        <taxon>Fungi</taxon>
        <taxon>Fungi incertae sedis</taxon>
        <taxon>Zoopagomycota</taxon>
        <taxon>Kickxellomycotina</taxon>
        <taxon>Dimargaritomycetes</taxon>
        <taxon>Dimargaritales</taxon>
        <taxon>Dimargaritaceae</taxon>
        <taxon>Dimargaris</taxon>
    </lineage>
</organism>
<reference evidence="2" key="1">
    <citation type="journal article" date="2018" name="Nat. Microbiol.">
        <title>Leveraging single-cell genomics to expand the fungal tree of life.</title>
        <authorList>
            <person name="Ahrendt S.R."/>
            <person name="Quandt C.A."/>
            <person name="Ciobanu D."/>
            <person name="Clum A."/>
            <person name="Salamov A."/>
            <person name="Andreopoulos B."/>
            <person name="Cheng J.F."/>
            <person name="Woyke T."/>
            <person name="Pelin A."/>
            <person name="Henrissat B."/>
            <person name="Reynolds N.K."/>
            <person name="Benny G.L."/>
            <person name="Smith M.E."/>
            <person name="James T.Y."/>
            <person name="Grigoriev I.V."/>
        </authorList>
    </citation>
    <scope>NUCLEOTIDE SEQUENCE [LARGE SCALE GENOMIC DNA]</scope>
    <source>
        <strain evidence="2">RSA 468</strain>
    </source>
</reference>
<dbReference type="Proteomes" id="UP000268162">
    <property type="component" value="Unassembled WGS sequence"/>
</dbReference>
<gene>
    <name evidence="1" type="ORF">BJ085DRAFT_40321</name>
</gene>
<protein>
    <submittedName>
        <fullName evidence="1">Uncharacterized protein</fullName>
    </submittedName>
</protein>
<keyword evidence="2" id="KW-1185">Reference proteome</keyword>
<evidence type="ECO:0000313" key="1">
    <source>
        <dbReference type="EMBL" id="RKP37064.1"/>
    </source>
</evidence>